<proteinExistence type="predicted"/>
<organism evidence="3 4">
    <name type="scientific">Anaeromyxobacter oryzae</name>
    <dbReference type="NCBI Taxonomy" id="2918170"/>
    <lineage>
        <taxon>Bacteria</taxon>
        <taxon>Pseudomonadati</taxon>
        <taxon>Myxococcota</taxon>
        <taxon>Myxococcia</taxon>
        <taxon>Myxococcales</taxon>
        <taxon>Cystobacterineae</taxon>
        <taxon>Anaeromyxobacteraceae</taxon>
        <taxon>Anaeromyxobacter</taxon>
    </lineage>
</organism>
<dbReference type="EMBL" id="AP025591">
    <property type="protein sequence ID" value="BDG04332.1"/>
    <property type="molecule type" value="Genomic_DNA"/>
</dbReference>
<evidence type="ECO:0000259" key="2">
    <source>
        <dbReference type="Pfam" id="PF00561"/>
    </source>
</evidence>
<keyword evidence="4" id="KW-1185">Reference proteome</keyword>
<dbReference type="SUPFAM" id="SSF53474">
    <property type="entry name" value="alpha/beta-Hydrolases"/>
    <property type="match status" value="1"/>
</dbReference>
<dbReference type="Pfam" id="PF00561">
    <property type="entry name" value="Abhydrolase_1"/>
    <property type="match status" value="1"/>
</dbReference>
<dbReference type="Gene3D" id="3.40.50.1820">
    <property type="entry name" value="alpha/beta hydrolase"/>
    <property type="match status" value="1"/>
</dbReference>
<dbReference type="InterPro" id="IPR000073">
    <property type="entry name" value="AB_hydrolase_1"/>
</dbReference>
<dbReference type="RefSeq" id="WP_248352693.1">
    <property type="nucleotide sequence ID" value="NZ_AP025591.1"/>
</dbReference>
<dbReference type="PANTHER" id="PTHR46438:SF11">
    <property type="entry name" value="LIPASE-RELATED"/>
    <property type="match status" value="1"/>
</dbReference>
<feature type="domain" description="AB hydrolase-1" evidence="2">
    <location>
        <begin position="69"/>
        <end position="291"/>
    </location>
</feature>
<dbReference type="PRINTS" id="PR00111">
    <property type="entry name" value="ABHYDROLASE"/>
</dbReference>
<evidence type="ECO:0000313" key="3">
    <source>
        <dbReference type="EMBL" id="BDG04332.1"/>
    </source>
</evidence>
<name>A0ABM7WXX7_9BACT</name>
<dbReference type="PANTHER" id="PTHR46438">
    <property type="entry name" value="ALPHA/BETA-HYDROLASES SUPERFAMILY PROTEIN"/>
    <property type="match status" value="1"/>
</dbReference>
<feature type="compositionally biased region" description="Basic residues" evidence="1">
    <location>
        <begin position="312"/>
        <end position="322"/>
    </location>
</feature>
<feature type="region of interest" description="Disordered" evidence="1">
    <location>
        <begin position="312"/>
        <end position="339"/>
    </location>
</feature>
<protein>
    <recommendedName>
        <fullName evidence="2">AB hydrolase-1 domain-containing protein</fullName>
    </recommendedName>
</protein>
<evidence type="ECO:0000313" key="4">
    <source>
        <dbReference type="Proteomes" id="UP001162891"/>
    </source>
</evidence>
<gene>
    <name evidence="3" type="ORF">AMOR_33280</name>
</gene>
<sequence>MLQLLQHLLALQWRRAGAALRETTVTGSRVWYAEFAPLEDAARERALSIPRLPWQRGPAAAPALRRPPPTLILLHGLGASASSFHAVIPPLREGYRVVVPDLPGYGWSQPPSGKSFLRFGELLDAAEAFVERIAPGGAYLAGNSMGGWIAAKLAARRPDLARGIALLNPGGPALNAEDWTDFGRILAGEEADAAQQLVTRVFHHPPFGARFVKGDIRRMMRAPSVLQLVATLEAEDFLSEEELARVECPSVLIWGENDRFIPEGCRSFFLEKLPRVRYHPVPDCGHCPQLECPRRTAEILLELPRLRRRHMVKPRGRARARARPPAPRVTGPKPDVASA</sequence>
<dbReference type="Proteomes" id="UP001162891">
    <property type="component" value="Chromosome"/>
</dbReference>
<accession>A0ABM7WXX7</accession>
<reference evidence="4" key="1">
    <citation type="journal article" date="2022" name="Int. J. Syst. Evol. Microbiol.">
        <title>Anaeromyxobacter oryzae sp. nov., Anaeromyxobacter diazotrophicus sp. nov. and Anaeromyxobacter paludicola sp. nov., isolated from paddy soils.</title>
        <authorList>
            <person name="Itoh H."/>
            <person name="Xu Z."/>
            <person name="Mise K."/>
            <person name="Masuda Y."/>
            <person name="Ushijima N."/>
            <person name="Hayakawa C."/>
            <person name="Shiratori Y."/>
            <person name="Senoo K."/>
        </authorList>
    </citation>
    <scope>NUCLEOTIDE SEQUENCE [LARGE SCALE GENOMIC DNA]</scope>
    <source>
        <strain evidence="4">Red232</strain>
    </source>
</reference>
<evidence type="ECO:0000256" key="1">
    <source>
        <dbReference type="SAM" id="MobiDB-lite"/>
    </source>
</evidence>
<dbReference type="InterPro" id="IPR029058">
    <property type="entry name" value="AB_hydrolase_fold"/>
</dbReference>